<dbReference type="GO" id="GO:0003735">
    <property type="term" value="F:structural constituent of ribosome"/>
    <property type="evidence" value="ECO:0007669"/>
    <property type="project" value="InterPro"/>
</dbReference>
<comment type="catalytic activity">
    <reaction evidence="19">
        <text>L-seryl-[protein] + ATP = O-phospho-L-seryl-[protein] + ADP + H(+)</text>
        <dbReference type="Rhea" id="RHEA:17989"/>
        <dbReference type="Rhea" id="RHEA-COMP:9863"/>
        <dbReference type="Rhea" id="RHEA-COMP:11604"/>
        <dbReference type="ChEBI" id="CHEBI:15378"/>
        <dbReference type="ChEBI" id="CHEBI:29999"/>
        <dbReference type="ChEBI" id="CHEBI:30616"/>
        <dbReference type="ChEBI" id="CHEBI:83421"/>
        <dbReference type="ChEBI" id="CHEBI:456216"/>
        <dbReference type="EC" id="2.7.11.22"/>
    </reaction>
</comment>
<dbReference type="Proteomes" id="UP001458880">
    <property type="component" value="Unassembled WGS sequence"/>
</dbReference>
<comment type="subcellular location">
    <subcellularLocation>
        <location evidence="2">Nucleus</location>
    </subcellularLocation>
</comment>
<evidence type="ECO:0000259" key="27">
    <source>
        <dbReference type="PROSITE" id="PS50011"/>
    </source>
</evidence>
<dbReference type="Gene3D" id="3.30.200.20">
    <property type="entry name" value="Phosphorylase Kinase, domain 1"/>
    <property type="match status" value="1"/>
</dbReference>
<dbReference type="Gene3D" id="1.10.510.10">
    <property type="entry name" value="Transferase(Phosphotransferase) domain 1"/>
    <property type="match status" value="1"/>
</dbReference>
<dbReference type="SUPFAM" id="SSF56112">
    <property type="entry name" value="Protein kinase-like (PK-like)"/>
    <property type="match status" value="1"/>
</dbReference>
<evidence type="ECO:0000256" key="14">
    <source>
        <dbReference type="ARBA" id="ARBA00023242"/>
    </source>
</evidence>
<evidence type="ECO:0000256" key="15">
    <source>
        <dbReference type="ARBA" id="ARBA00023274"/>
    </source>
</evidence>
<keyword evidence="12" id="KW-0689">Ribosomal protein</keyword>
<dbReference type="SUPFAM" id="SSF54236">
    <property type="entry name" value="Ubiquitin-like"/>
    <property type="match status" value="1"/>
</dbReference>
<keyword evidence="9 25" id="KW-0547">Nucleotide-binding</keyword>
<evidence type="ECO:0000256" key="1">
    <source>
        <dbReference type="ARBA" id="ARBA00001946"/>
    </source>
</evidence>
<evidence type="ECO:0000256" key="11">
    <source>
        <dbReference type="ARBA" id="ARBA00022840"/>
    </source>
</evidence>
<dbReference type="FunFam" id="3.30.200.20:FF:000122">
    <property type="entry name" value="cyclin-dependent kinase 8 isoform X1"/>
    <property type="match status" value="1"/>
</dbReference>
<evidence type="ECO:0000256" key="18">
    <source>
        <dbReference type="ARBA" id="ARBA00047811"/>
    </source>
</evidence>
<dbReference type="PANTHER" id="PTHR24056:SF495">
    <property type="entry name" value="CYCLIN-DEPENDENT KINASE 8-RELATED"/>
    <property type="match status" value="1"/>
</dbReference>
<dbReference type="EC" id="2.7.11.22" evidence="5"/>
<dbReference type="SMART" id="SM00220">
    <property type="entry name" value="S_TKc"/>
    <property type="match status" value="1"/>
</dbReference>
<dbReference type="InterPro" id="IPR029071">
    <property type="entry name" value="Ubiquitin-like_domsf"/>
</dbReference>
<reference evidence="28 29" key="1">
    <citation type="journal article" date="2024" name="BMC Genomics">
        <title>De novo assembly and annotation of Popillia japonica's genome with initial clues to its potential as an invasive pest.</title>
        <authorList>
            <person name="Cucini C."/>
            <person name="Boschi S."/>
            <person name="Funari R."/>
            <person name="Cardaioli E."/>
            <person name="Iannotti N."/>
            <person name="Marturano G."/>
            <person name="Paoli F."/>
            <person name="Bruttini M."/>
            <person name="Carapelli A."/>
            <person name="Frati F."/>
            <person name="Nardi F."/>
        </authorList>
    </citation>
    <scope>NUCLEOTIDE SEQUENCE [LARGE SCALE GENOMIC DNA]</scope>
    <source>
        <strain evidence="28">DMR45628</strain>
    </source>
</reference>
<dbReference type="GO" id="GO:0005634">
    <property type="term" value="C:nucleus"/>
    <property type="evidence" value="ECO:0007669"/>
    <property type="project" value="UniProtKB-SubCell"/>
</dbReference>
<keyword evidence="14" id="KW-0539">Nucleus</keyword>
<name>A0AAW1KMC1_POPJA</name>
<dbReference type="InterPro" id="IPR017441">
    <property type="entry name" value="Protein_kinase_ATP_BS"/>
</dbReference>
<evidence type="ECO:0000256" key="21">
    <source>
        <dbReference type="ARBA" id="ARBA00075377"/>
    </source>
</evidence>
<dbReference type="InterPro" id="IPR000719">
    <property type="entry name" value="Prot_kinase_dom"/>
</dbReference>
<accession>A0AAW1KMC1</accession>
<feature type="region of interest" description="Disordered" evidence="26">
    <location>
        <begin position="389"/>
        <end position="441"/>
    </location>
</feature>
<keyword evidence="29" id="KW-1185">Reference proteome</keyword>
<evidence type="ECO:0000256" key="13">
    <source>
        <dbReference type="ARBA" id="ARBA00023159"/>
    </source>
</evidence>
<comment type="cofactor">
    <cofactor evidence="1">
        <name>Mg(2+)</name>
        <dbReference type="ChEBI" id="CHEBI:18420"/>
    </cofactor>
</comment>
<dbReference type="PROSITE" id="PS00107">
    <property type="entry name" value="PROTEIN_KINASE_ATP"/>
    <property type="match status" value="1"/>
</dbReference>
<dbReference type="EC" id="2.7.11.23" evidence="4"/>
<evidence type="ECO:0000256" key="8">
    <source>
        <dbReference type="ARBA" id="ARBA00022679"/>
    </source>
</evidence>
<evidence type="ECO:0000256" key="12">
    <source>
        <dbReference type="ARBA" id="ARBA00022980"/>
    </source>
</evidence>
<dbReference type="PROSITE" id="PS00108">
    <property type="entry name" value="PROTEIN_KINASE_ST"/>
    <property type="match status" value="1"/>
</dbReference>
<comment type="catalytic activity">
    <reaction evidence="20">
        <text>[DNA-directed RNA polymerase] + ATP = phospho-[DNA-directed RNA polymerase] + ADP + H(+)</text>
        <dbReference type="Rhea" id="RHEA:10216"/>
        <dbReference type="Rhea" id="RHEA-COMP:11321"/>
        <dbReference type="Rhea" id="RHEA-COMP:11322"/>
        <dbReference type="ChEBI" id="CHEBI:15378"/>
        <dbReference type="ChEBI" id="CHEBI:30616"/>
        <dbReference type="ChEBI" id="CHEBI:43176"/>
        <dbReference type="ChEBI" id="CHEBI:68546"/>
        <dbReference type="ChEBI" id="CHEBI:456216"/>
        <dbReference type="EC" id="2.7.11.23"/>
    </reaction>
</comment>
<keyword evidence="8" id="KW-0808">Transferase</keyword>
<evidence type="ECO:0000256" key="19">
    <source>
        <dbReference type="ARBA" id="ARBA00048367"/>
    </source>
</evidence>
<keyword evidence="10 28" id="KW-0418">Kinase</keyword>
<dbReference type="EMBL" id="JASPKY010000208">
    <property type="protein sequence ID" value="KAK9720665.1"/>
    <property type="molecule type" value="Genomic_DNA"/>
</dbReference>
<dbReference type="GO" id="GO:0005840">
    <property type="term" value="C:ribosome"/>
    <property type="evidence" value="ECO:0007669"/>
    <property type="project" value="UniProtKB-KW"/>
</dbReference>
<evidence type="ECO:0000256" key="22">
    <source>
        <dbReference type="ARBA" id="ARBA00076385"/>
    </source>
</evidence>
<dbReference type="PANTHER" id="PTHR24056">
    <property type="entry name" value="CELL DIVISION PROTEIN KINASE"/>
    <property type="match status" value="1"/>
</dbReference>
<keyword evidence="11 25" id="KW-0067">ATP-binding</keyword>
<dbReference type="GO" id="GO:0006412">
    <property type="term" value="P:translation"/>
    <property type="evidence" value="ECO:0007669"/>
    <property type="project" value="InterPro"/>
</dbReference>
<dbReference type="GO" id="GO:0008353">
    <property type="term" value="F:RNA polymerase II CTD heptapeptide repeat kinase activity"/>
    <property type="evidence" value="ECO:0007669"/>
    <property type="project" value="UniProtKB-EC"/>
</dbReference>
<evidence type="ECO:0000256" key="9">
    <source>
        <dbReference type="ARBA" id="ARBA00022741"/>
    </source>
</evidence>
<evidence type="ECO:0000256" key="23">
    <source>
        <dbReference type="ARBA" id="ARBA00076654"/>
    </source>
</evidence>
<dbReference type="Pfam" id="PF04758">
    <property type="entry name" value="Ribosomal_S30"/>
    <property type="match status" value="1"/>
</dbReference>
<evidence type="ECO:0000256" key="7">
    <source>
        <dbReference type="ARBA" id="ARBA00022527"/>
    </source>
</evidence>
<comment type="catalytic activity">
    <reaction evidence="18">
        <text>L-threonyl-[protein] + ATP = O-phospho-L-threonyl-[protein] + ADP + H(+)</text>
        <dbReference type="Rhea" id="RHEA:46608"/>
        <dbReference type="Rhea" id="RHEA-COMP:11060"/>
        <dbReference type="Rhea" id="RHEA-COMP:11605"/>
        <dbReference type="ChEBI" id="CHEBI:15378"/>
        <dbReference type="ChEBI" id="CHEBI:30013"/>
        <dbReference type="ChEBI" id="CHEBI:30616"/>
        <dbReference type="ChEBI" id="CHEBI:61977"/>
        <dbReference type="ChEBI" id="CHEBI:456216"/>
        <dbReference type="EC" id="2.7.11.22"/>
    </reaction>
</comment>
<keyword evidence="6" id="KW-0678">Repressor</keyword>
<feature type="binding site" evidence="25">
    <location>
        <position position="52"/>
    </location>
    <ligand>
        <name>ATP</name>
        <dbReference type="ChEBI" id="CHEBI:30616"/>
    </ligand>
</feature>
<evidence type="ECO:0000313" key="29">
    <source>
        <dbReference type="Proteomes" id="UP001458880"/>
    </source>
</evidence>
<evidence type="ECO:0000256" key="20">
    <source>
        <dbReference type="ARBA" id="ARBA00049280"/>
    </source>
</evidence>
<feature type="compositionally biased region" description="Basic residues" evidence="26">
    <location>
        <begin position="560"/>
        <end position="569"/>
    </location>
</feature>
<dbReference type="PROSITE" id="PS50011">
    <property type="entry name" value="PROTEIN_KINASE_DOM"/>
    <property type="match status" value="1"/>
</dbReference>
<evidence type="ECO:0000256" key="5">
    <source>
        <dbReference type="ARBA" id="ARBA00012425"/>
    </source>
</evidence>
<evidence type="ECO:0000256" key="2">
    <source>
        <dbReference type="ARBA" id="ARBA00004123"/>
    </source>
</evidence>
<evidence type="ECO:0000256" key="10">
    <source>
        <dbReference type="ARBA" id="ARBA00022777"/>
    </source>
</evidence>
<feature type="region of interest" description="Disordered" evidence="26">
    <location>
        <begin position="545"/>
        <end position="569"/>
    </location>
</feature>
<feature type="domain" description="Protein kinase" evidence="27">
    <location>
        <begin position="21"/>
        <end position="335"/>
    </location>
</feature>
<evidence type="ECO:0000256" key="26">
    <source>
        <dbReference type="SAM" id="MobiDB-lite"/>
    </source>
</evidence>
<evidence type="ECO:0000256" key="16">
    <source>
        <dbReference type="ARBA" id="ARBA00039268"/>
    </source>
</evidence>
<dbReference type="InterPro" id="IPR008271">
    <property type="entry name" value="Ser/Thr_kinase_AS"/>
</dbReference>
<sequence length="596" mass="68474">MDYEFKMKTQNERVKVEDLFDYEGCKVGRGTYGHVYKGRRKEGPEPKDYALKQIEGTGLSMSACREIALLRELKHPNVINLIRVFLSHNDRKVLLLFDFAEHDLWHIIKYHRAAKANKKPVIVPTGMVKSLLYQILDGIHYLHSNWVLHRDLKPANILVMGEGPERGRVKIADMGFARLFNAPLKPLADLDPVVVTFWYRAPELLLGARHYTKAIDIWAIGCIFAELLTSEPIFHCRQEDIKTSNPYHHDQLDRIFNVMGFPHEKDWEDIKRMPEHPTLSKDFKKSNYVNCSLVKYMDRHKIKPDSKAFHLLQKLLLMDPNKRITSEQAMQDPYFQEDPKPTQDVFAGMCIQLYYQVIYCILLTYPKPTQDVFAGCTIPYPKREFLTDDDQEDKAESKRQAQQQQQQAQQTQQQQTQQSVGADSHGNPAKRVRLGPHPGQVNPQVVPISQQQDFHQQQMIRHIYKMQLHIRGQKTHVLDCQGTESIGQLKDKIAAFELLQGGEINLYAAGCPVSDDSLVSEFESIDLELSVGLLGGKVHGSLARAGKVKGQTPKVDKQEKKKKKTGRAKRRIQYNRRFVNVVTTFGRRRGPNSNST</sequence>
<evidence type="ECO:0000256" key="4">
    <source>
        <dbReference type="ARBA" id="ARBA00012409"/>
    </source>
</evidence>
<evidence type="ECO:0000256" key="3">
    <source>
        <dbReference type="ARBA" id="ARBA00006485"/>
    </source>
</evidence>
<evidence type="ECO:0000256" key="25">
    <source>
        <dbReference type="PROSITE-ProRule" id="PRU10141"/>
    </source>
</evidence>
<dbReference type="FunFam" id="1.10.510.10:FF:000088">
    <property type="entry name" value="cyclin-dependent kinase 8 isoform X1"/>
    <property type="match status" value="1"/>
</dbReference>
<keyword evidence="13" id="KW-0010">Activator</keyword>
<evidence type="ECO:0000256" key="24">
    <source>
        <dbReference type="ARBA" id="ARBA00079199"/>
    </source>
</evidence>
<comment type="similarity">
    <text evidence="3">Belongs to the protein kinase superfamily. CMGC Ser/Thr protein kinase family. CDC2/CDKX subfamily.</text>
</comment>
<dbReference type="InterPro" id="IPR006846">
    <property type="entry name" value="Ribosomal_eS30"/>
</dbReference>
<organism evidence="28 29">
    <name type="scientific">Popillia japonica</name>
    <name type="common">Japanese beetle</name>
    <dbReference type="NCBI Taxonomy" id="7064"/>
    <lineage>
        <taxon>Eukaryota</taxon>
        <taxon>Metazoa</taxon>
        <taxon>Ecdysozoa</taxon>
        <taxon>Arthropoda</taxon>
        <taxon>Hexapoda</taxon>
        <taxon>Insecta</taxon>
        <taxon>Pterygota</taxon>
        <taxon>Neoptera</taxon>
        <taxon>Endopterygota</taxon>
        <taxon>Coleoptera</taxon>
        <taxon>Polyphaga</taxon>
        <taxon>Scarabaeiformia</taxon>
        <taxon>Scarabaeidae</taxon>
        <taxon>Rutelinae</taxon>
        <taxon>Popillia</taxon>
    </lineage>
</organism>
<comment type="caution">
    <text evidence="28">The sequence shown here is derived from an EMBL/GenBank/DDBJ whole genome shotgun (WGS) entry which is preliminary data.</text>
</comment>
<keyword evidence="15" id="KW-0687">Ribonucleoprotein</keyword>
<keyword evidence="7" id="KW-0723">Serine/threonine-protein kinase</keyword>
<dbReference type="InterPro" id="IPR011009">
    <property type="entry name" value="Kinase-like_dom_sf"/>
</dbReference>
<dbReference type="AlphaFoldDB" id="A0AAW1KMC1"/>
<evidence type="ECO:0000256" key="6">
    <source>
        <dbReference type="ARBA" id="ARBA00022491"/>
    </source>
</evidence>
<dbReference type="GO" id="GO:1990904">
    <property type="term" value="C:ribonucleoprotein complex"/>
    <property type="evidence" value="ECO:0007669"/>
    <property type="project" value="UniProtKB-KW"/>
</dbReference>
<dbReference type="GO" id="GO:0004693">
    <property type="term" value="F:cyclin-dependent protein serine/threonine kinase activity"/>
    <property type="evidence" value="ECO:0007669"/>
    <property type="project" value="UniProtKB-EC"/>
</dbReference>
<gene>
    <name evidence="28" type="ORF">QE152_g21936</name>
</gene>
<dbReference type="Pfam" id="PF00069">
    <property type="entry name" value="Pkinase"/>
    <property type="match status" value="1"/>
</dbReference>
<proteinExistence type="inferred from homology"/>
<dbReference type="GO" id="GO:0005524">
    <property type="term" value="F:ATP binding"/>
    <property type="evidence" value="ECO:0007669"/>
    <property type="project" value="UniProtKB-UniRule"/>
</dbReference>
<feature type="compositionally biased region" description="Low complexity" evidence="26">
    <location>
        <begin position="400"/>
        <end position="418"/>
    </location>
</feature>
<protein>
    <recommendedName>
        <fullName evidence="16">Cyclin-dependent kinase 8</fullName>
        <ecNumber evidence="5">2.7.11.22</ecNumber>
        <ecNumber evidence="4">2.7.11.23</ecNumber>
    </recommendedName>
    <alternativeName>
        <fullName evidence="17">Cell division protein kinase 8</fullName>
    </alternativeName>
    <alternativeName>
        <fullName evidence="22 23">Mediator complex subunit cdk8</fullName>
    </alternativeName>
    <alternativeName>
        <fullName evidence="21 24">Mediator of RNA polymerase II transcription subunit cdk8</fullName>
    </alternativeName>
</protein>
<evidence type="ECO:0000256" key="17">
    <source>
        <dbReference type="ARBA" id="ARBA00041245"/>
    </source>
</evidence>
<dbReference type="InterPro" id="IPR050108">
    <property type="entry name" value="CDK"/>
</dbReference>
<evidence type="ECO:0000313" key="28">
    <source>
        <dbReference type="EMBL" id="KAK9720665.1"/>
    </source>
</evidence>